<dbReference type="AlphaFoldDB" id="A0A5C6N239"/>
<feature type="region of interest" description="Disordered" evidence="1">
    <location>
        <begin position="8"/>
        <end position="33"/>
    </location>
</feature>
<proteinExistence type="predicted"/>
<evidence type="ECO:0000256" key="1">
    <source>
        <dbReference type="SAM" id="MobiDB-lite"/>
    </source>
</evidence>
<sequence length="122" mass="13269">MLRYMVVADPNAGQDTVSSWTGEDSGVRRNTLASRTCPETLRAEAVLLDCKGSRSRPPGDTEQERPSRKTGSTGIGAALQGNRNRNRSQHQGTQTSSHTRPTNTLPTRTDTPALTGRHNLLK</sequence>
<dbReference type="Proteomes" id="UP000324091">
    <property type="component" value="Chromosome 5"/>
</dbReference>
<keyword evidence="3" id="KW-1185">Reference proteome</keyword>
<evidence type="ECO:0000313" key="3">
    <source>
        <dbReference type="Proteomes" id="UP000324091"/>
    </source>
</evidence>
<feature type="compositionally biased region" description="Polar residues" evidence="1">
    <location>
        <begin position="89"/>
        <end position="112"/>
    </location>
</feature>
<dbReference type="EMBL" id="RHFK02000018">
    <property type="protein sequence ID" value="TWW61079.1"/>
    <property type="molecule type" value="Genomic_DNA"/>
</dbReference>
<name>A0A5C6N239_9TELE</name>
<evidence type="ECO:0000313" key="2">
    <source>
        <dbReference type="EMBL" id="TWW61079.1"/>
    </source>
</evidence>
<reference evidence="2 3" key="1">
    <citation type="submission" date="2019-04" db="EMBL/GenBank/DDBJ databases">
        <title>Chromosome genome assembly for Takifugu flavidus.</title>
        <authorList>
            <person name="Xiao S."/>
        </authorList>
    </citation>
    <scope>NUCLEOTIDE SEQUENCE [LARGE SCALE GENOMIC DNA]</scope>
    <source>
        <strain evidence="2">HTHZ2018</strain>
        <tissue evidence="2">Muscle</tissue>
    </source>
</reference>
<accession>A0A5C6N239</accession>
<feature type="region of interest" description="Disordered" evidence="1">
    <location>
        <begin position="48"/>
        <end position="122"/>
    </location>
</feature>
<organism evidence="2 3">
    <name type="scientific">Takifugu flavidus</name>
    <name type="common">sansaifugu</name>
    <dbReference type="NCBI Taxonomy" id="433684"/>
    <lineage>
        <taxon>Eukaryota</taxon>
        <taxon>Metazoa</taxon>
        <taxon>Chordata</taxon>
        <taxon>Craniata</taxon>
        <taxon>Vertebrata</taxon>
        <taxon>Euteleostomi</taxon>
        <taxon>Actinopterygii</taxon>
        <taxon>Neopterygii</taxon>
        <taxon>Teleostei</taxon>
        <taxon>Neoteleostei</taxon>
        <taxon>Acanthomorphata</taxon>
        <taxon>Eupercaria</taxon>
        <taxon>Tetraodontiformes</taxon>
        <taxon>Tetradontoidea</taxon>
        <taxon>Tetraodontidae</taxon>
        <taxon>Takifugu</taxon>
    </lineage>
</organism>
<feature type="compositionally biased region" description="Basic and acidic residues" evidence="1">
    <location>
        <begin position="57"/>
        <end position="67"/>
    </location>
</feature>
<feature type="compositionally biased region" description="Polar residues" evidence="1">
    <location>
        <begin position="13"/>
        <end position="22"/>
    </location>
</feature>
<comment type="caution">
    <text evidence="2">The sequence shown here is derived from an EMBL/GenBank/DDBJ whole genome shotgun (WGS) entry which is preliminary data.</text>
</comment>
<protein>
    <submittedName>
        <fullName evidence="2">Uncharacterized protein</fullName>
    </submittedName>
</protein>
<gene>
    <name evidence="2" type="ORF">D4764_05G0011690</name>
</gene>